<dbReference type="SUPFAM" id="SSF52374">
    <property type="entry name" value="Nucleotidylyl transferase"/>
    <property type="match status" value="1"/>
</dbReference>
<dbReference type="CDD" id="cd00814">
    <property type="entry name" value="MetRS_core"/>
    <property type="match status" value="1"/>
</dbReference>
<evidence type="ECO:0000256" key="8">
    <source>
        <dbReference type="ARBA" id="ARBA00047364"/>
    </source>
</evidence>
<dbReference type="Gene3D" id="2.170.220.10">
    <property type="match status" value="1"/>
</dbReference>
<keyword evidence="7 10" id="KW-0030">Aminoacyl-tRNA synthetase</keyword>
<proteinExistence type="inferred from homology"/>
<dbReference type="Pfam" id="PF09334">
    <property type="entry name" value="tRNA-synt_1g"/>
    <property type="match status" value="1"/>
</dbReference>
<dbReference type="Gene3D" id="1.10.730.10">
    <property type="entry name" value="Isoleucyl-tRNA Synthetase, Domain 1"/>
    <property type="match status" value="1"/>
</dbReference>
<evidence type="ECO:0000256" key="2">
    <source>
        <dbReference type="ARBA" id="ARBA00012838"/>
    </source>
</evidence>
<dbReference type="InterPro" id="IPR016181">
    <property type="entry name" value="Acyl_CoA_acyltransferase"/>
</dbReference>
<evidence type="ECO:0000256" key="7">
    <source>
        <dbReference type="ARBA" id="ARBA00023146"/>
    </source>
</evidence>
<dbReference type="InterPro" id="IPR023457">
    <property type="entry name" value="Met-tRNA_synth_2"/>
</dbReference>
<keyword evidence="5 10" id="KW-0067">ATP-binding</keyword>
<dbReference type="Gene3D" id="3.40.50.620">
    <property type="entry name" value="HUPs"/>
    <property type="match status" value="1"/>
</dbReference>
<dbReference type="GO" id="GO:0006431">
    <property type="term" value="P:methionyl-tRNA aminoacylation"/>
    <property type="evidence" value="ECO:0007669"/>
    <property type="project" value="InterPro"/>
</dbReference>
<name>A0AAN9TZ11_9PEZI</name>
<feature type="domain" description="Methionyl/Leucyl tRNA synthetase" evidence="12">
    <location>
        <begin position="36"/>
        <end position="403"/>
    </location>
</feature>
<evidence type="ECO:0000256" key="4">
    <source>
        <dbReference type="ARBA" id="ARBA00022741"/>
    </source>
</evidence>
<dbReference type="GO" id="GO:0016747">
    <property type="term" value="F:acyltransferase activity, transferring groups other than amino-acyl groups"/>
    <property type="evidence" value="ECO:0007669"/>
    <property type="project" value="InterPro"/>
</dbReference>
<dbReference type="SUPFAM" id="SSF55729">
    <property type="entry name" value="Acyl-CoA N-acyltransferases (Nat)"/>
    <property type="match status" value="1"/>
</dbReference>
<sequence length="792" mass="89583">MPSLRSRGYATDESAAAADTGKPVTNSAADPNTKPYYVTTPIFYVNASPHVGHMYSMVLADVLKRWHALKGQESLLLTGTDEHGMKVQQAAANNDTLPKEWCDLQAERFKQLATKVNLANDFFMRTTDEDHADAVRHFWFLLKEKGLIYESKHEGWYCVSDETFYPESMLERKIDPMTGEVSFASIESGNSVEWTEEKNYHFRMTALKDRLLEFYENNPEFIVPRTRMREVVDWVQNNLEDLSISRPSNRLTWGIRVPEDDSQTIYVWVDALINYLTKSGFPKWTPGEETEGGWPADVHVIGKDILRFHGVYWPALLLAVDIAPPKRLLSHAHWTMSGKKMSKSLGNVVNPFYAIDRWGVDTMRFFMMHDGGIENDADYDNDIIVERYKKILQGTFGNLLSRVTRSKAWNVRESVQAAPILATPLHESKLEDRHAELIRAQEDHIRGLIRDTESYMEKPDPRRALKVLVDIGFETNRFITEMAPWSIAKHIKAAEPAEQLRLKALMGRTIYVTAETLRNMGILLQAYIPEKAAHMLDVLGVSEERRTFEYLGLGKDATYGTPKRDPGKTAHDGLFPPLEAIQEATASEPLTLEEEYENQQSWRESHDKLTFILCQPLTGSDASKTSVDAGKVDVPDKMIGDINFFLYPWDDDEDELDGTDANGQGQSQQGYCTGEIDIMIADHQDRGRGLGKAAVSTFMYYIWSNLDAILSEYQSSSSPGRAEGAPRLKVKSLMAKIKATNAHSIALFKGLGFEQEGDVNYFGEVKLVLVDLDRIASPPEGLRVLDYSRPVN</sequence>
<keyword evidence="15" id="KW-1185">Reference proteome</keyword>
<protein>
    <recommendedName>
        <fullName evidence="9">Probable methionine--tRNA ligase, mitochondrial</fullName>
        <ecNumber evidence="2">6.1.1.10</ecNumber>
    </recommendedName>
</protein>
<accession>A0AAN9TZ11</accession>
<dbReference type="Proteomes" id="UP001320245">
    <property type="component" value="Unassembled WGS sequence"/>
</dbReference>
<gene>
    <name evidence="14" type="primary">MSM1</name>
    <name evidence="14" type="ORF">SLS53_009034</name>
</gene>
<dbReference type="PANTHER" id="PTHR43326:SF1">
    <property type="entry name" value="METHIONINE--TRNA LIGASE, MITOCHONDRIAL"/>
    <property type="match status" value="1"/>
</dbReference>
<evidence type="ECO:0000259" key="13">
    <source>
        <dbReference type="Pfam" id="PF13302"/>
    </source>
</evidence>
<dbReference type="EMBL" id="JAJSPL020000062">
    <property type="protein sequence ID" value="KAK7730415.1"/>
    <property type="molecule type" value="Genomic_DNA"/>
</dbReference>
<dbReference type="GO" id="GO:0005739">
    <property type="term" value="C:mitochondrion"/>
    <property type="evidence" value="ECO:0007669"/>
    <property type="project" value="UniProtKB-ARBA"/>
</dbReference>
<evidence type="ECO:0000256" key="11">
    <source>
        <dbReference type="SAM" id="MobiDB-lite"/>
    </source>
</evidence>
<evidence type="ECO:0000256" key="3">
    <source>
        <dbReference type="ARBA" id="ARBA00022598"/>
    </source>
</evidence>
<keyword evidence="4 10" id="KW-0547">Nucleotide-binding</keyword>
<dbReference type="InterPro" id="IPR009080">
    <property type="entry name" value="tRNAsynth_Ia_anticodon-bd"/>
</dbReference>
<keyword evidence="3 10" id="KW-0436">Ligase</keyword>
<feature type="domain" description="N-acetyltransferase" evidence="13">
    <location>
        <begin position="635"/>
        <end position="754"/>
    </location>
</feature>
<evidence type="ECO:0000256" key="10">
    <source>
        <dbReference type="RuleBase" id="RU363039"/>
    </source>
</evidence>
<dbReference type="EC" id="6.1.1.10" evidence="2"/>
<comment type="catalytic activity">
    <reaction evidence="8">
        <text>tRNA(Met) + L-methionine + ATP = L-methionyl-tRNA(Met) + AMP + diphosphate</text>
        <dbReference type="Rhea" id="RHEA:13481"/>
        <dbReference type="Rhea" id="RHEA-COMP:9667"/>
        <dbReference type="Rhea" id="RHEA-COMP:9698"/>
        <dbReference type="ChEBI" id="CHEBI:30616"/>
        <dbReference type="ChEBI" id="CHEBI:33019"/>
        <dbReference type="ChEBI" id="CHEBI:57844"/>
        <dbReference type="ChEBI" id="CHEBI:78442"/>
        <dbReference type="ChEBI" id="CHEBI:78530"/>
        <dbReference type="ChEBI" id="CHEBI:456215"/>
        <dbReference type="EC" id="6.1.1.10"/>
    </reaction>
</comment>
<comment type="caution">
    <text evidence="14">The sequence shown here is derived from an EMBL/GenBank/DDBJ whole genome shotgun (WGS) entry which is preliminary data.</text>
</comment>
<evidence type="ECO:0000256" key="9">
    <source>
        <dbReference type="ARBA" id="ARBA00068817"/>
    </source>
</evidence>
<dbReference type="SUPFAM" id="SSF47323">
    <property type="entry name" value="Anticodon-binding domain of a subclass of class I aminoacyl-tRNA synthetases"/>
    <property type="match status" value="1"/>
</dbReference>
<organism evidence="14 15">
    <name type="scientific">Cytospora paraplurivora</name>
    <dbReference type="NCBI Taxonomy" id="2898453"/>
    <lineage>
        <taxon>Eukaryota</taxon>
        <taxon>Fungi</taxon>
        <taxon>Dikarya</taxon>
        <taxon>Ascomycota</taxon>
        <taxon>Pezizomycotina</taxon>
        <taxon>Sordariomycetes</taxon>
        <taxon>Sordariomycetidae</taxon>
        <taxon>Diaporthales</taxon>
        <taxon>Cytosporaceae</taxon>
        <taxon>Cytospora</taxon>
    </lineage>
</organism>
<dbReference type="NCBIfam" id="TIGR00398">
    <property type="entry name" value="metG"/>
    <property type="match status" value="1"/>
</dbReference>
<dbReference type="PRINTS" id="PR01041">
    <property type="entry name" value="TRNASYNTHMET"/>
</dbReference>
<keyword evidence="6 10" id="KW-0648">Protein biosynthesis</keyword>
<evidence type="ECO:0000256" key="6">
    <source>
        <dbReference type="ARBA" id="ARBA00022917"/>
    </source>
</evidence>
<evidence type="ECO:0000256" key="5">
    <source>
        <dbReference type="ARBA" id="ARBA00022840"/>
    </source>
</evidence>
<dbReference type="InterPro" id="IPR015413">
    <property type="entry name" value="Methionyl/Leucyl_tRNA_Synth"/>
</dbReference>
<evidence type="ECO:0000259" key="12">
    <source>
        <dbReference type="Pfam" id="PF09334"/>
    </source>
</evidence>
<evidence type="ECO:0000313" key="14">
    <source>
        <dbReference type="EMBL" id="KAK7730415.1"/>
    </source>
</evidence>
<evidence type="ECO:0000256" key="1">
    <source>
        <dbReference type="ARBA" id="ARBA00005594"/>
    </source>
</evidence>
<reference evidence="14 15" key="1">
    <citation type="journal article" date="2023" name="PLoS ONE">
        <title>Cytospora paraplurivora sp. nov. isolated from orchards with fruit tree decline syndrome in Ontario, Canada.</title>
        <authorList>
            <person name="Ilyukhin E."/>
            <person name="Nguyen H.D.T."/>
            <person name="Castle A.J."/>
            <person name="Ellouze W."/>
        </authorList>
    </citation>
    <scope>NUCLEOTIDE SEQUENCE [LARGE SCALE GENOMIC DNA]</scope>
    <source>
        <strain evidence="14 15">FDS-564</strain>
    </source>
</reference>
<evidence type="ECO:0000313" key="15">
    <source>
        <dbReference type="Proteomes" id="UP001320245"/>
    </source>
</evidence>
<dbReference type="Gene3D" id="3.40.630.30">
    <property type="match status" value="1"/>
</dbReference>
<comment type="similarity">
    <text evidence="1 10">Belongs to the class-I aminoacyl-tRNA synthetase family.</text>
</comment>
<dbReference type="InterPro" id="IPR014758">
    <property type="entry name" value="Met-tRNA_synth"/>
</dbReference>
<dbReference type="AlphaFoldDB" id="A0AAN9TZ11"/>
<dbReference type="InterPro" id="IPR014729">
    <property type="entry name" value="Rossmann-like_a/b/a_fold"/>
</dbReference>
<dbReference type="FunFam" id="2.170.220.10:FF:000001">
    <property type="entry name" value="methionine--tRNA ligase, mitochondrial"/>
    <property type="match status" value="1"/>
</dbReference>
<dbReference type="InterPro" id="IPR000182">
    <property type="entry name" value="GNAT_dom"/>
</dbReference>
<dbReference type="GO" id="GO:0004825">
    <property type="term" value="F:methionine-tRNA ligase activity"/>
    <property type="evidence" value="ECO:0007669"/>
    <property type="project" value="UniProtKB-EC"/>
</dbReference>
<dbReference type="GO" id="GO:0005524">
    <property type="term" value="F:ATP binding"/>
    <property type="evidence" value="ECO:0007669"/>
    <property type="project" value="UniProtKB-KW"/>
</dbReference>
<dbReference type="Pfam" id="PF13302">
    <property type="entry name" value="Acetyltransf_3"/>
    <property type="match status" value="1"/>
</dbReference>
<dbReference type="PANTHER" id="PTHR43326">
    <property type="entry name" value="METHIONYL-TRNA SYNTHETASE"/>
    <property type="match status" value="1"/>
</dbReference>
<feature type="region of interest" description="Disordered" evidence="11">
    <location>
        <begin position="1"/>
        <end position="31"/>
    </location>
</feature>
<dbReference type="InterPro" id="IPR033911">
    <property type="entry name" value="MetRS_core"/>
</dbReference>